<dbReference type="InterPro" id="IPR011050">
    <property type="entry name" value="Pectin_lyase_fold/virulence"/>
</dbReference>
<dbReference type="KEGG" id="bgoe:IFJ75_14410"/>
<proteinExistence type="predicted"/>
<reference evidence="1" key="1">
    <citation type="submission" date="2020-09" db="EMBL/GenBank/DDBJ databases">
        <title>Brevundimonas sp. LVF2 isolated from a puddle in Goettingen, Germany.</title>
        <authorList>
            <person name="Friedrich I."/>
            <person name="Klassen A."/>
            <person name="Hannes N."/>
            <person name="Schneider D."/>
            <person name="Hertel R."/>
            <person name="Daniel R."/>
        </authorList>
    </citation>
    <scope>NUCLEOTIDE SEQUENCE</scope>
    <source>
        <strain evidence="1">LVF2</strain>
    </source>
</reference>
<protein>
    <submittedName>
        <fullName evidence="1">Uncharacterized protein</fullName>
    </submittedName>
</protein>
<gene>
    <name evidence="1" type="ORF">IFJ75_14410</name>
</gene>
<dbReference type="EMBL" id="CP062222">
    <property type="protein sequence ID" value="QTC90460.1"/>
    <property type="molecule type" value="Genomic_DNA"/>
</dbReference>
<keyword evidence="2" id="KW-1185">Reference proteome</keyword>
<evidence type="ECO:0000313" key="2">
    <source>
        <dbReference type="Proteomes" id="UP000663918"/>
    </source>
</evidence>
<dbReference type="RefSeq" id="WP_207868876.1">
    <property type="nucleotide sequence ID" value="NZ_CP062222.1"/>
</dbReference>
<dbReference type="SUPFAM" id="SSF51126">
    <property type="entry name" value="Pectin lyase-like"/>
    <property type="match status" value="2"/>
</dbReference>
<dbReference type="Gene3D" id="2.160.20.10">
    <property type="entry name" value="Single-stranded right-handed beta-helix, Pectin lyase-like"/>
    <property type="match status" value="1"/>
</dbReference>
<sequence length="1027" mass="109900">MARLNIPDEPTFQTYTVTTAQAVFPFTFAVFAKADLRVTVDGAPLGQSDFVLSGPITESGGYQGGVVTLNTAAIAGQVVIISRFVAPVRASQFAPANTVPVGSIDQALNRLTAAQQDLQRQFDGGFNPTLAAGISFLPAGTAALLQSIQDKLRRTSNVEDRTGATAYAKLVNALAVHPTVGYGPLLFNDFINATGDIVVPEGVHLQGPLTPAQLNSANYDFSRGTIRMAAGKTIKLMPGASIDGFVIIHAGRSVPYGSNAAALDDLATWDDGSIAITVQGEDCRITNIMPLGFELAIRSNGYGRLTCDNVKGDCLNGIWITDSYDVTRLENCHFWPFLTAYVAPGGDQNILFRDGIAYRYSGTGDWLKATNCFSFGYGQGTNTQQADHITLLGCAFDNVNSLAKTDTIGIYVGPGSRSVEIMACQTAAQGSSIIIDNAPDADPYPSAVVEIIGHRSWATHLCHIQHNAGYLNVLGGTWELNSVNEFRFADAILGATINIPPPSDPTYVGTDVAIAKVTIQGQNNEPFTFNLVQNRRQQDPASNYHAAMNRCIAKANLLGSNCVVYIPAGTWDCSNLGPFTRIVCDDFRLRGDGDSSILVPPKDCVAFQWGNNAANTIDGGGSYQVHYRYPVMGDATTLLFELSNCSNLRFENNNFERSVRIIQYGTDPTKPVASIHFHRNYGFVGNSGQPTLDHRYGNGRFADDNDFYVAGVAPPVAFAPVNVAAGTFFFASVDRDLDTALIGRNFLQRFDRNVFIRASAGNIVYCVQVDGSGVNDYVNNSVTMRAQNGGIIHFVKVSGYHQGLGSFALRLATDRDTNPGAGSLIKRVTIVDGEFFLSRYQGILIDKGVEDTVINGVQVYQTDMIGAADPAPRGALEFAAGCTRFTVAATRCGGTDPAIGFTSQSAYGVKIGADCDAYSVDAYAQGAVQAWMLAPNAAPSLQRRVSGNANSNYAVTQAIPAPPVNVIQYNTTPFTKRIYFGGGTGNTYKVNDVLLPNTSGELVVDQGGSWERFTGTTAPTIVEQVMA</sequence>
<evidence type="ECO:0000313" key="1">
    <source>
        <dbReference type="EMBL" id="QTC90460.1"/>
    </source>
</evidence>
<dbReference type="Proteomes" id="UP000663918">
    <property type="component" value="Chromosome"/>
</dbReference>
<dbReference type="InterPro" id="IPR012334">
    <property type="entry name" value="Pectin_lyas_fold"/>
</dbReference>
<name>A0A975GXE9_9CAUL</name>
<organism evidence="1 2">
    <name type="scientific">Brevundimonas goettingensis</name>
    <dbReference type="NCBI Taxonomy" id="2774190"/>
    <lineage>
        <taxon>Bacteria</taxon>
        <taxon>Pseudomonadati</taxon>
        <taxon>Pseudomonadota</taxon>
        <taxon>Alphaproteobacteria</taxon>
        <taxon>Caulobacterales</taxon>
        <taxon>Caulobacteraceae</taxon>
        <taxon>Brevundimonas</taxon>
    </lineage>
</organism>
<accession>A0A975GXE9</accession>
<dbReference type="AlphaFoldDB" id="A0A975GXE9"/>